<dbReference type="EC" id="3.1.-.-" evidence="6"/>
<dbReference type="InterPro" id="IPR048302">
    <property type="entry name" value="NucS_N"/>
</dbReference>
<dbReference type="Pfam" id="PF01939">
    <property type="entry name" value="NucS_C"/>
    <property type="match status" value="1"/>
</dbReference>
<dbReference type="HAMAP" id="MF_00722">
    <property type="entry name" value="NucS"/>
    <property type="match status" value="1"/>
</dbReference>
<evidence type="ECO:0000256" key="3">
    <source>
        <dbReference type="ARBA" id="ARBA00022759"/>
    </source>
</evidence>
<dbReference type="Gene3D" id="2.70.180.20">
    <property type="match status" value="1"/>
</dbReference>
<sequence length="233" mass="25147">MDHDASETRNEVQAGLDAGEMVTVFGRCRVDYDGRASSELGPGDRLLVLKPDGTALVHTDEGHQPVNWQPPGCDHESRLTDGELHIHSTRTTPEETLDVYFASVAAVNRYAVTDDSELSVSGTEADLRERVLESPSLVESGFEPRATERGTAAGAVDIYGVDGDGNAVVVELKRRRVGPDAVGQLDRYVTALRRESHDGTTVRGILVAPSVTERASELLAEQGLEFVALEPPE</sequence>
<evidence type="ECO:0000256" key="6">
    <source>
        <dbReference type="HAMAP-Rule" id="MF_00722"/>
    </source>
</evidence>
<dbReference type="Gene3D" id="3.40.1350.10">
    <property type="match status" value="1"/>
</dbReference>
<keyword evidence="10" id="KW-1185">Reference proteome</keyword>
<dbReference type="GO" id="GO:0005737">
    <property type="term" value="C:cytoplasm"/>
    <property type="evidence" value="ECO:0007669"/>
    <property type="project" value="UniProtKB-SubCell"/>
</dbReference>
<evidence type="ECO:0000259" key="8">
    <source>
        <dbReference type="Pfam" id="PF21003"/>
    </source>
</evidence>
<dbReference type="Pfam" id="PF21003">
    <property type="entry name" value="NucS_N"/>
    <property type="match status" value="1"/>
</dbReference>
<evidence type="ECO:0000256" key="5">
    <source>
        <dbReference type="ARBA" id="ARBA00023125"/>
    </source>
</evidence>
<dbReference type="Proteomes" id="UP000326865">
    <property type="component" value="Unassembled WGS sequence"/>
</dbReference>
<evidence type="ECO:0000259" key="7">
    <source>
        <dbReference type="Pfam" id="PF01939"/>
    </source>
</evidence>
<comment type="function">
    <text evidence="6">Cleaves both 3' and 5' ssDNA extremities of branched DNA structures.</text>
</comment>
<dbReference type="CDD" id="cd22341">
    <property type="entry name" value="NucS-like"/>
    <property type="match status" value="1"/>
</dbReference>
<evidence type="ECO:0000313" key="10">
    <source>
        <dbReference type="Proteomes" id="UP000326865"/>
    </source>
</evidence>
<protein>
    <recommendedName>
        <fullName evidence="6">Endonuclease NucS</fullName>
        <ecNumber evidence="6">3.1.-.-</ecNumber>
    </recommendedName>
</protein>
<dbReference type="RefSeq" id="WP_152133701.1">
    <property type="nucleotide sequence ID" value="NZ_QKKZ01000001.1"/>
</dbReference>
<comment type="similarity">
    <text evidence="6">Belongs to the NucS endonuclease family.</text>
</comment>
<feature type="domain" description="Endonuclease NucS C-terminal" evidence="7">
    <location>
        <begin position="124"/>
        <end position="232"/>
    </location>
</feature>
<keyword evidence="2 6" id="KW-0540">Nuclease</keyword>
<comment type="caution">
    <text evidence="9">The sequence shown here is derived from an EMBL/GenBank/DDBJ whole genome shotgun (WGS) entry which is preliminary data.</text>
</comment>
<evidence type="ECO:0000256" key="2">
    <source>
        <dbReference type="ARBA" id="ARBA00022722"/>
    </source>
</evidence>
<feature type="domain" description="Endonuclease NucS N-terminal PH-like" evidence="8">
    <location>
        <begin position="21"/>
        <end position="116"/>
    </location>
</feature>
<dbReference type="InterPro" id="IPR049173">
    <property type="entry name" value="NucS_N_sf"/>
</dbReference>
<gene>
    <name evidence="6" type="primary">nucS</name>
    <name evidence="9" type="ORF">DM867_03235</name>
</gene>
<dbReference type="GO" id="GO:0000014">
    <property type="term" value="F:single-stranded DNA endodeoxyribonuclease activity"/>
    <property type="evidence" value="ECO:0007669"/>
    <property type="project" value="UniProtKB-UniRule"/>
</dbReference>
<dbReference type="PANTHER" id="PTHR38814:SF1">
    <property type="entry name" value="ENDONUCLEASE NUCS"/>
    <property type="match status" value="1"/>
</dbReference>
<dbReference type="NCBIfam" id="NF003270">
    <property type="entry name" value="PRK04247.1"/>
    <property type="match status" value="1"/>
</dbReference>
<comment type="subcellular location">
    <subcellularLocation>
        <location evidence="6">Cytoplasm</location>
    </subcellularLocation>
</comment>
<dbReference type="AlphaFoldDB" id="A0A5N5UCA8"/>
<name>A0A5N5UCA8_9EURY</name>
<keyword evidence="5 6" id="KW-0238">DNA-binding</keyword>
<dbReference type="GO" id="GO:0003677">
    <property type="term" value="F:DNA binding"/>
    <property type="evidence" value="ECO:0007669"/>
    <property type="project" value="UniProtKB-KW"/>
</dbReference>
<keyword evidence="1 6" id="KW-0963">Cytoplasm</keyword>
<evidence type="ECO:0000313" key="9">
    <source>
        <dbReference type="EMBL" id="KAB7516167.1"/>
    </source>
</evidence>
<dbReference type="InterPro" id="IPR011856">
    <property type="entry name" value="tRNA_endonuc-like_dom_sf"/>
</dbReference>
<dbReference type="PANTHER" id="PTHR38814">
    <property type="entry name" value="ENDONUCLEASE NUCS"/>
    <property type="match status" value="1"/>
</dbReference>
<evidence type="ECO:0000256" key="4">
    <source>
        <dbReference type="ARBA" id="ARBA00022801"/>
    </source>
</evidence>
<dbReference type="EMBL" id="QKKZ01000001">
    <property type="protein sequence ID" value="KAB7516167.1"/>
    <property type="molecule type" value="Genomic_DNA"/>
</dbReference>
<dbReference type="InterPro" id="IPR048301">
    <property type="entry name" value="NucS_C"/>
</dbReference>
<reference evidence="9 10" key="1">
    <citation type="submission" date="2019-10" db="EMBL/GenBank/DDBJ databases">
        <title>Unraveling microbial dark matter from salterns through culturing: the case of the genus Halosegnis.</title>
        <authorList>
            <person name="Duran-Viseras A."/>
            <person name="Andrei A.-S."/>
            <person name="Vera-Gargallo B."/>
            <person name="Ghai R."/>
            <person name="Sanchez-Porro C."/>
            <person name="Ventosa A."/>
        </authorList>
    </citation>
    <scope>NUCLEOTIDE SEQUENCE [LARGE SCALE GENOMIC DNA]</scope>
    <source>
        <strain evidence="9 10">F18-79</strain>
    </source>
</reference>
<keyword evidence="3 6" id="KW-0255">Endonuclease</keyword>
<proteinExistence type="inferred from homology"/>
<evidence type="ECO:0000256" key="1">
    <source>
        <dbReference type="ARBA" id="ARBA00022490"/>
    </source>
</evidence>
<accession>A0A5N5UCA8</accession>
<organism evidence="9 10">
    <name type="scientific">Halosegnis rubeus</name>
    <dbReference type="NCBI Taxonomy" id="2212850"/>
    <lineage>
        <taxon>Archaea</taxon>
        <taxon>Methanobacteriati</taxon>
        <taxon>Methanobacteriota</taxon>
        <taxon>Stenosarchaea group</taxon>
        <taxon>Halobacteria</taxon>
        <taxon>Halobacteriales</taxon>
        <taxon>Natronomonadaceae</taxon>
        <taxon>Halosegnis</taxon>
    </lineage>
</organism>
<keyword evidence="4 6" id="KW-0378">Hydrolase</keyword>
<dbReference type="InterPro" id="IPR002793">
    <property type="entry name" value="Endonuclease_NucS"/>
</dbReference>